<dbReference type="EMBL" id="JAQQAF010000003">
    <property type="protein sequence ID" value="KAJ8501303.1"/>
    <property type="molecule type" value="Genomic_DNA"/>
</dbReference>
<organism evidence="1 2">
    <name type="scientific">Ensete ventricosum</name>
    <name type="common">Abyssinian banana</name>
    <name type="synonym">Musa ensete</name>
    <dbReference type="NCBI Taxonomy" id="4639"/>
    <lineage>
        <taxon>Eukaryota</taxon>
        <taxon>Viridiplantae</taxon>
        <taxon>Streptophyta</taxon>
        <taxon>Embryophyta</taxon>
        <taxon>Tracheophyta</taxon>
        <taxon>Spermatophyta</taxon>
        <taxon>Magnoliopsida</taxon>
        <taxon>Liliopsida</taxon>
        <taxon>Zingiberales</taxon>
        <taxon>Musaceae</taxon>
        <taxon>Ensete</taxon>
    </lineage>
</organism>
<dbReference type="AlphaFoldDB" id="A0AAV8RLR5"/>
<accession>A0AAV8RLR5</accession>
<reference evidence="1 2" key="1">
    <citation type="submission" date="2022-12" db="EMBL/GenBank/DDBJ databases">
        <title>Chromosome-scale assembly of the Ensete ventricosum genome.</title>
        <authorList>
            <person name="Dussert Y."/>
            <person name="Stocks J."/>
            <person name="Wendawek A."/>
            <person name="Woldeyes F."/>
            <person name="Nichols R.A."/>
            <person name="Borrell J.S."/>
        </authorList>
    </citation>
    <scope>NUCLEOTIDE SEQUENCE [LARGE SCALE GENOMIC DNA]</scope>
    <source>
        <strain evidence="2">cv. Maze</strain>
        <tissue evidence="1">Seeds</tissue>
    </source>
</reference>
<evidence type="ECO:0000313" key="2">
    <source>
        <dbReference type="Proteomes" id="UP001222027"/>
    </source>
</evidence>
<protein>
    <submittedName>
        <fullName evidence="1">Uncharacterized protein</fullName>
    </submittedName>
</protein>
<dbReference type="Proteomes" id="UP001222027">
    <property type="component" value="Unassembled WGS sequence"/>
</dbReference>
<keyword evidence="2" id="KW-1185">Reference proteome</keyword>
<name>A0AAV8RLR5_ENSVE</name>
<proteinExistence type="predicted"/>
<gene>
    <name evidence="1" type="ORF">OPV22_011855</name>
</gene>
<comment type="caution">
    <text evidence="1">The sequence shown here is derived from an EMBL/GenBank/DDBJ whole genome shotgun (WGS) entry which is preliminary data.</text>
</comment>
<sequence>MQSIDLNGRSKSLINFAKEFRHELVLHLSPLRLASLPLLVRLGGVRQRGLVSSTLWLVMVLAGGIDFKTIEELKIPGCNPAIRC</sequence>
<evidence type="ECO:0000313" key="1">
    <source>
        <dbReference type="EMBL" id="KAJ8501303.1"/>
    </source>
</evidence>